<feature type="transmembrane region" description="Helical" evidence="1">
    <location>
        <begin position="45"/>
        <end position="68"/>
    </location>
</feature>
<feature type="transmembrane region" description="Helical" evidence="1">
    <location>
        <begin position="176"/>
        <end position="201"/>
    </location>
</feature>
<evidence type="ECO:0000256" key="1">
    <source>
        <dbReference type="SAM" id="Phobius"/>
    </source>
</evidence>
<organism evidence="2 3">
    <name type="scientific">Nesidiocoris tenuis</name>
    <dbReference type="NCBI Taxonomy" id="355587"/>
    <lineage>
        <taxon>Eukaryota</taxon>
        <taxon>Metazoa</taxon>
        <taxon>Ecdysozoa</taxon>
        <taxon>Arthropoda</taxon>
        <taxon>Hexapoda</taxon>
        <taxon>Insecta</taxon>
        <taxon>Pterygota</taxon>
        <taxon>Neoptera</taxon>
        <taxon>Paraneoptera</taxon>
        <taxon>Hemiptera</taxon>
        <taxon>Heteroptera</taxon>
        <taxon>Panheteroptera</taxon>
        <taxon>Cimicomorpha</taxon>
        <taxon>Miridae</taxon>
        <taxon>Dicyphina</taxon>
        <taxon>Nesidiocoris</taxon>
    </lineage>
</organism>
<keyword evidence="1" id="KW-0472">Membrane</keyword>
<accession>A0ABN7ABW1</accession>
<keyword evidence="1" id="KW-0812">Transmembrane</keyword>
<dbReference type="EMBL" id="AP028909">
    <property type="protein sequence ID" value="BES88727.1"/>
    <property type="molecule type" value="Genomic_DNA"/>
</dbReference>
<dbReference type="Proteomes" id="UP001307889">
    <property type="component" value="Chromosome 1"/>
</dbReference>
<reference evidence="2 3" key="1">
    <citation type="submission" date="2023-09" db="EMBL/GenBank/DDBJ databases">
        <title>Nesidiocoris tenuis whole genome shotgun sequence.</title>
        <authorList>
            <person name="Shibata T."/>
            <person name="Shimoda M."/>
            <person name="Kobayashi T."/>
            <person name="Uehara T."/>
        </authorList>
    </citation>
    <scope>NUCLEOTIDE SEQUENCE [LARGE SCALE GENOMIC DNA]</scope>
    <source>
        <strain evidence="2 3">Japan</strain>
    </source>
</reference>
<feature type="transmembrane region" description="Helical" evidence="1">
    <location>
        <begin position="20"/>
        <end position="39"/>
    </location>
</feature>
<name>A0ABN7ABW1_9HEMI</name>
<protein>
    <recommendedName>
        <fullName evidence="4">Odorant receptor</fullName>
    </recommendedName>
</protein>
<evidence type="ECO:0000313" key="3">
    <source>
        <dbReference type="Proteomes" id="UP001307889"/>
    </source>
</evidence>
<gene>
    <name evidence="2" type="ORF">NTJ_01534</name>
</gene>
<keyword evidence="1" id="KW-1133">Transmembrane helix</keyword>
<evidence type="ECO:0000313" key="2">
    <source>
        <dbReference type="EMBL" id="BES88727.1"/>
    </source>
</evidence>
<keyword evidence="3" id="KW-1185">Reference proteome</keyword>
<evidence type="ECO:0008006" key="4">
    <source>
        <dbReference type="Google" id="ProtNLM"/>
    </source>
</evidence>
<proteinExistence type="predicted"/>
<sequence length="262" mass="30337">MLRRWKEEEESRTLLTRMGLKFLFGLSVYIGPWVLRFPINVPPFFYILAGFGMVVKIILHYDNVALVIDCSHMVIHVIVGLQTYHIAKNKHKVLRLASFLDCFTRYSDQTSKGGEIKNECESHVLTLYAIFSRCILVTINIYILFPVYKLFTADGRANLSKVLVWPMWMGVPETSWWGFSILFTIELVTSMFLLLSVMYTVPYLASVGKMAAGQCELLCHSIRSMEMRVKKVTDNPQMQITFEQALNYELDEASRRLQLLKR</sequence>
<feature type="transmembrane region" description="Helical" evidence="1">
    <location>
        <begin position="125"/>
        <end position="145"/>
    </location>
</feature>